<dbReference type="InterPro" id="IPR036005">
    <property type="entry name" value="Creatinase/aminopeptidase-like"/>
</dbReference>
<dbReference type="SUPFAM" id="SSF53092">
    <property type="entry name" value="Creatinase/prolidase N-terminal domain"/>
    <property type="match status" value="1"/>
</dbReference>
<sequence length="353" mass="38679">MTMPRVANLRSKLAELKIDGFLVTDPLNIKYLSGFTGDAGVLLITENQQYLITDSRFEEQVKVETPDWQTVITRNYLGSACDLAQKASLAAIGFEDSIDYASYDFLDETAVCDIVAFNGVVESLRSVKDENEIAALKESCRLADQGFDFVLSHLAAGQTELDVSNDLDYFMKKHGASERSFETIVASGEHTTWPHGTATTREIKNGDLITLDYGYFYAGYTSDVTRTFSLGQQNQQVKEIYQVVLEAQQATIAAVRAGVSGAQIDQIGRSLIQKAGYGEYFNHGMGHGIGLDIHELPNVGTRYPDVMQAGQIVTVEPGIYVLGLGGVRIEDDVLVTATGSEILTNSNKQFIEI</sequence>
<keyword evidence="6" id="KW-0645">Protease</keyword>
<comment type="caution">
    <text evidence="6">The sequence shown here is derived from an EMBL/GenBank/DDBJ whole genome shotgun (WGS) entry which is preliminary data.</text>
</comment>
<feature type="domain" description="Creatinase N-terminal" evidence="5">
    <location>
        <begin position="5"/>
        <end position="127"/>
    </location>
</feature>
<proteinExistence type="inferred from homology"/>
<dbReference type="InterPro" id="IPR050659">
    <property type="entry name" value="Peptidase_M24B"/>
</dbReference>
<dbReference type="OrthoDB" id="9806388at2"/>
<dbReference type="PANTHER" id="PTHR46112:SF3">
    <property type="entry name" value="AMINOPEPTIDASE YPDF"/>
    <property type="match status" value="1"/>
</dbReference>
<dbReference type="GO" id="GO:0046872">
    <property type="term" value="F:metal ion binding"/>
    <property type="evidence" value="ECO:0007669"/>
    <property type="project" value="UniProtKB-KW"/>
</dbReference>
<dbReference type="RefSeq" id="WP_124977043.1">
    <property type="nucleotide sequence ID" value="NZ_BFFP01000025.1"/>
</dbReference>
<keyword evidence="7" id="KW-1185">Reference proteome</keyword>
<evidence type="ECO:0000256" key="1">
    <source>
        <dbReference type="ARBA" id="ARBA00022723"/>
    </source>
</evidence>
<dbReference type="GO" id="GO:0004177">
    <property type="term" value="F:aminopeptidase activity"/>
    <property type="evidence" value="ECO:0007669"/>
    <property type="project" value="UniProtKB-KW"/>
</dbReference>
<dbReference type="PANTHER" id="PTHR46112">
    <property type="entry name" value="AMINOPEPTIDASE"/>
    <property type="match status" value="1"/>
</dbReference>
<keyword evidence="1 3" id="KW-0479">Metal-binding</keyword>
<dbReference type="InterPro" id="IPR000587">
    <property type="entry name" value="Creatinase_N"/>
</dbReference>
<evidence type="ECO:0000313" key="6">
    <source>
        <dbReference type="EMBL" id="GBG95065.1"/>
    </source>
</evidence>
<organism evidence="6 7">
    <name type="scientific">Ligilactobacillus salitolerans</name>
    <dbReference type="NCBI Taxonomy" id="1808352"/>
    <lineage>
        <taxon>Bacteria</taxon>
        <taxon>Bacillati</taxon>
        <taxon>Bacillota</taxon>
        <taxon>Bacilli</taxon>
        <taxon>Lactobacillales</taxon>
        <taxon>Lactobacillaceae</taxon>
        <taxon>Ligilactobacillus</taxon>
    </lineage>
</organism>
<dbReference type="Pfam" id="PF01321">
    <property type="entry name" value="Creatinase_N"/>
    <property type="match status" value="1"/>
</dbReference>
<dbReference type="InterPro" id="IPR000994">
    <property type="entry name" value="Pept_M24"/>
</dbReference>
<evidence type="ECO:0000256" key="3">
    <source>
        <dbReference type="RuleBase" id="RU000590"/>
    </source>
</evidence>
<keyword evidence="2" id="KW-0378">Hydrolase</keyword>
<dbReference type="EMBL" id="BFFP01000025">
    <property type="protein sequence ID" value="GBG95065.1"/>
    <property type="molecule type" value="Genomic_DNA"/>
</dbReference>
<feature type="domain" description="Peptidase M24" evidence="4">
    <location>
        <begin position="135"/>
        <end position="337"/>
    </location>
</feature>
<protein>
    <submittedName>
        <fullName evidence="6">Xaa-Pro aminopeptidase</fullName>
    </submittedName>
</protein>
<dbReference type="Gene3D" id="3.90.230.10">
    <property type="entry name" value="Creatinase/methionine aminopeptidase superfamily"/>
    <property type="match status" value="1"/>
</dbReference>
<gene>
    <name evidence="6" type="primary">pepP</name>
    <name evidence="6" type="ORF">LFYK43_15240</name>
</gene>
<dbReference type="InterPro" id="IPR001131">
    <property type="entry name" value="Peptidase_M24B_aminopep-P_CS"/>
</dbReference>
<keyword evidence="6" id="KW-0031">Aminopeptidase</keyword>
<dbReference type="Gene3D" id="3.40.350.10">
    <property type="entry name" value="Creatinase/prolidase N-terminal domain"/>
    <property type="match status" value="1"/>
</dbReference>
<name>A0A401IU79_9LACO</name>
<accession>A0A401IU79</accession>
<evidence type="ECO:0000259" key="5">
    <source>
        <dbReference type="Pfam" id="PF01321"/>
    </source>
</evidence>
<comment type="similarity">
    <text evidence="3">Belongs to the peptidase M24B family.</text>
</comment>
<reference evidence="6 7" key="1">
    <citation type="journal article" date="2019" name="Int. J. Syst. Evol. Microbiol.">
        <title>Lactobacillus salitolerans sp. nov., a novel lactic acid bacterium isolated from spent mushroom substrates.</title>
        <authorList>
            <person name="Tohno M."/>
            <person name="Tanizawa Y."/>
            <person name="Kojima Y."/>
            <person name="Sakamoto M."/>
            <person name="Nakamura Y."/>
            <person name="Ohkuma M."/>
            <person name="Kobayashi H."/>
        </authorList>
    </citation>
    <scope>NUCLEOTIDE SEQUENCE [LARGE SCALE GENOMIC DNA]</scope>
    <source>
        <strain evidence="6 7">YK43</strain>
    </source>
</reference>
<dbReference type="Proteomes" id="UP000286848">
    <property type="component" value="Unassembled WGS sequence"/>
</dbReference>
<dbReference type="AlphaFoldDB" id="A0A401IU79"/>
<dbReference type="InterPro" id="IPR029149">
    <property type="entry name" value="Creatin/AminoP/Spt16_N"/>
</dbReference>
<dbReference type="Pfam" id="PF00557">
    <property type="entry name" value="Peptidase_M24"/>
    <property type="match status" value="1"/>
</dbReference>
<evidence type="ECO:0000256" key="2">
    <source>
        <dbReference type="ARBA" id="ARBA00022801"/>
    </source>
</evidence>
<evidence type="ECO:0000313" key="7">
    <source>
        <dbReference type="Proteomes" id="UP000286848"/>
    </source>
</evidence>
<dbReference type="PROSITE" id="PS00491">
    <property type="entry name" value="PROLINE_PEPTIDASE"/>
    <property type="match status" value="1"/>
</dbReference>
<dbReference type="SUPFAM" id="SSF55920">
    <property type="entry name" value="Creatinase/aminopeptidase"/>
    <property type="match status" value="1"/>
</dbReference>
<dbReference type="CDD" id="cd01092">
    <property type="entry name" value="APP-like"/>
    <property type="match status" value="1"/>
</dbReference>
<evidence type="ECO:0000259" key="4">
    <source>
        <dbReference type="Pfam" id="PF00557"/>
    </source>
</evidence>